<comment type="cofactor">
    <cofactor evidence="6">
        <name>Zn(2+)</name>
        <dbReference type="ChEBI" id="CHEBI:29105"/>
    </cofactor>
    <text evidence="6">Binds 1 zinc ion.</text>
</comment>
<dbReference type="Gene3D" id="1.10.1370.30">
    <property type="match status" value="1"/>
</dbReference>
<protein>
    <submittedName>
        <fullName evidence="8">M3 family oligoendopeptidase</fullName>
    </submittedName>
</protein>
<evidence type="ECO:0000256" key="4">
    <source>
        <dbReference type="ARBA" id="ARBA00022833"/>
    </source>
</evidence>
<evidence type="ECO:0000313" key="9">
    <source>
        <dbReference type="Proteomes" id="UP001600894"/>
    </source>
</evidence>
<keyword evidence="9" id="KW-1185">Reference proteome</keyword>
<dbReference type="InterPro" id="IPR011976">
    <property type="entry name" value="Pept_M3B_oligopep-rel"/>
</dbReference>
<evidence type="ECO:0000256" key="1">
    <source>
        <dbReference type="ARBA" id="ARBA00022670"/>
    </source>
</evidence>
<accession>A0ABQ0B0N9</accession>
<keyword evidence="1 6" id="KW-0645">Protease</keyword>
<comment type="caution">
    <text evidence="8">The sequence shown here is derived from an EMBL/GenBank/DDBJ whole genome shotgun (WGS) entry which is preliminary data.</text>
</comment>
<keyword evidence="5 6" id="KW-0482">Metalloprotease</keyword>
<dbReference type="Proteomes" id="UP001600894">
    <property type="component" value="Unassembled WGS sequence"/>
</dbReference>
<evidence type="ECO:0000256" key="6">
    <source>
        <dbReference type="RuleBase" id="RU003435"/>
    </source>
</evidence>
<name>A0ABQ0B0N9_9FIRM</name>
<sequence length="560" mass="65787">MKFGEMPYQRIDFDAAKKELASIMEAFQAAGTAEEQLNVHRRYYKLMGHIKTQATLAEIRHSIDTSDPFYEKEKNYYDQEMPAFLNQEVQYKKLLYHSPYRRELEAVIGGPALKNIELAAKAVSEEVVPLMQQENALVTEYQKLLASAKIDWEGQTLNLSMMTPYLNHENRDIRRKAASKVNTFYQGIEEQLDTLYDKLVKNRTEQARKLGFETYTELGYCRMNRNSYGREDIENFRKQIKKDWVPFAEKMWENRRKRLGLAKLYHMDEGLSFPEGSPKPSGTPEEILKSGQEMYEELSPETKEFFDFMMERDLFDVFSRPHKQVGGYMTYLPDYQAPFIFANFNGTAGDVDVVTHECGHAFQGYISGKDPIMEHSDITMETAETHSMSMEFFTNPWMEHFFGDRAADFLKSQLEDAVVFIPYGSMVDEFQHIVYDHPEMTPAQRKEEWKKLEHQYKPHLTYEEESPFYAEGGFWQRQHHIYSYPFYYIDYVIAQTDAFQYKIWMQKDYKAAWESYLSFCQASASDFFTRMLKDAGLDSPFEPGTIRQIAAGLEEIYDRM</sequence>
<organism evidence="8 9">
    <name type="scientific">Enterocloster alcoholdehydrogenati</name>
    <dbReference type="NCBI Taxonomy" id="2547410"/>
    <lineage>
        <taxon>Bacteria</taxon>
        <taxon>Bacillati</taxon>
        <taxon>Bacillota</taxon>
        <taxon>Clostridia</taxon>
        <taxon>Lachnospirales</taxon>
        <taxon>Lachnospiraceae</taxon>
        <taxon>Enterocloster</taxon>
    </lineage>
</organism>
<keyword evidence="4 6" id="KW-0862">Zinc</keyword>
<gene>
    <name evidence="8" type="ORF">F130042H8_28760</name>
</gene>
<evidence type="ECO:0000256" key="5">
    <source>
        <dbReference type="ARBA" id="ARBA00023049"/>
    </source>
</evidence>
<dbReference type="NCBIfam" id="TIGR02289">
    <property type="entry name" value="M3_not_pepF"/>
    <property type="match status" value="1"/>
</dbReference>
<proteinExistence type="inferred from homology"/>
<evidence type="ECO:0000259" key="7">
    <source>
        <dbReference type="Pfam" id="PF01432"/>
    </source>
</evidence>
<dbReference type="EMBL" id="BAABXL010000001">
    <property type="protein sequence ID" value="GAA6269816.1"/>
    <property type="molecule type" value="Genomic_DNA"/>
</dbReference>
<evidence type="ECO:0000313" key="8">
    <source>
        <dbReference type="EMBL" id="GAA6269816.1"/>
    </source>
</evidence>
<evidence type="ECO:0000256" key="3">
    <source>
        <dbReference type="ARBA" id="ARBA00022801"/>
    </source>
</evidence>
<dbReference type="SUPFAM" id="SSF55486">
    <property type="entry name" value="Metalloproteases ('zincins'), catalytic domain"/>
    <property type="match status" value="1"/>
</dbReference>
<reference evidence="8 9" key="1">
    <citation type="submission" date="2024-04" db="EMBL/GenBank/DDBJ databases">
        <title>Defined microbial consortia suppress multidrug-resistant proinflammatory Enterobacteriaceae via ecological control.</title>
        <authorList>
            <person name="Furuichi M."/>
            <person name="Kawaguchi T."/>
            <person name="Pust M."/>
            <person name="Yasuma K."/>
            <person name="Plichta D."/>
            <person name="Hasegawa N."/>
            <person name="Ohya T."/>
            <person name="Bhattarai S."/>
            <person name="Sasajima S."/>
            <person name="Aoto Y."/>
            <person name="Tuganbaev T."/>
            <person name="Yaginuma M."/>
            <person name="Ueda M."/>
            <person name="Okahashi N."/>
            <person name="Amafuji K."/>
            <person name="Kiridooshi Y."/>
            <person name="Sugita K."/>
            <person name="Strazar M."/>
            <person name="Skelly A."/>
            <person name="Suda W."/>
            <person name="Hattori M."/>
            <person name="Nakamoto N."/>
            <person name="Caballero S."/>
            <person name="Norman J."/>
            <person name="Olle B."/>
            <person name="Tanoue T."/>
            <person name="Arita M."/>
            <person name="Bucci V."/>
            <person name="Atarashi K."/>
            <person name="Xavier R."/>
            <person name="Honda K."/>
        </authorList>
    </citation>
    <scope>NUCLEOTIDE SEQUENCE [LARGE SCALE GENOMIC DNA]</scope>
    <source>
        <strain evidence="9">f13</strain>
    </source>
</reference>
<comment type="similarity">
    <text evidence="6">Belongs to the peptidase M3 family.</text>
</comment>
<dbReference type="Pfam" id="PF01432">
    <property type="entry name" value="Peptidase_M3"/>
    <property type="match status" value="1"/>
</dbReference>
<dbReference type="CDD" id="cd09606">
    <property type="entry name" value="M3B_PepF"/>
    <property type="match status" value="1"/>
</dbReference>
<feature type="domain" description="Peptidase M3A/M3B catalytic" evidence="7">
    <location>
        <begin position="167"/>
        <end position="547"/>
    </location>
</feature>
<keyword evidence="3 6" id="KW-0378">Hydrolase</keyword>
<keyword evidence="2 6" id="KW-0479">Metal-binding</keyword>
<evidence type="ECO:0000256" key="2">
    <source>
        <dbReference type="ARBA" id="ARBA00022723"/>
    </source>
</evidence>
<dbReference type="RefSeq" id="WP_390470545.1">
    <property type="nucleotide sequence ID" value="NZ_BAABXL010000001.1"/>
</dbReference>
<dbReference type="InterPro" id="IPR001567">
    <property type="entry name" value="Pept_M3A_M3B_dom"/>
</dbReference>